<comment type="catalytic activity">
    <reaction evidence="1">
        <text>Exonucleolytic cleavage in the 3'- to 5'-direction to yield nucleoside 5'-phosphates.</text>
        <dbReference type="EC" id="3.1.11.2"/>
    </reaction>
</comment>
<comment type="similarity">
    <text evidence="2">Belongs to the DNA repair enzymes AP/ExoA family.</text>
</comment>
<feature type="binding site" evidence="7">
    <location>
        <position position="141"/>
    </location>
    <ligand>
        <name>Mg(2+)</name>
        <dbReference type="ChEBI" id="CHEBI:18420"/>
        <label>1</label>
    </ligand>
</feature>
<dbReference type="InterPro" id="IPR004808">
    <property type="entry name" value="AP_endonuc_1"/>
</dbReference>
<dbReference type="CDD" id="cd09076">
    <property type="entry name" value="L1-EN"/>
    <property type="match status" value="1"/>
</dbReference>
<keyword evidence="11" id="KW-1185">Reference proteome</keyword>
<comment type="cofactor">
    <cofactor evidence="7">
        <name>Mg(2+)</name>
        <dbReference type="ChEBI" id="CHEBI:18420"/>
    </cofactor>
    <cofactor evidence="7">
        <name>Mn(2+)</name>
        <dbReference type="ChEBI" id="CHEBI:29035"/>
    </cofactor>
    <text evidence="7">Probably binds two magnesium or manganese ions per subunit.</text>
</comment>
<dbReference type="Gene3D" id="3.60.10.10">
    <property type="entry name" value="Endonuclease/exonuclease/phosphatase"/>
    <property type="match status" value="1"/>
</dbReference>
<dbReference type="Proteomes" id="UP001152320">
    <property type="component" value="Chromosome 14"/>
</dbReference>
<dbReference type="InterPro" id="IPR005135">
    <property type="entry name" value="Endo/exonuclease/phosphatase"/>
</dbReference>
<sequence length="201" mass="23539">MDDLTFSSYNARGLRQLKKRRVLFSFLHRNHFDITLIQETHSCMDDEKIWQSEWGGRIFYSHGSNSSCGVCVLFKPNLNYKVLKTHLHPHGRYIVMDFQVSDMVVTLVCIYGPNRDNPHFFSSLQNILQDFHCDKVIWAGDHNFVFNLQLDKVGELQRTNFKARDYCLSIMQSLDLVDIWRERNPVGKSFTWSSNITPLST</sequence>
<dbReference type="OrthoDB" id="8961218at2759"/>
<dbReference type="GO" id="GO:0006284">
    <property type="term" value="P:base-excision repair"/>
    <property type="evidence" value="ECO:0007669"/>
    <property type="project" value="TreeGrafter"/>
</dbReference>
<dbReference type="SUPFAM" id="SSF56219">
    <property type="entry name" value="DNase I-like"/>
    <property type="match status" value="1"/>
</dbReference>
<reference evidence="10" key="1">
    <citation type="submission" date="2021-10" db="EMBL/GenBank/DDBJ databases">
        <title>Tropical sea cucumber genome reveals ecological adaptation and Cuvierian tubules defense mechanism.</title>
        <authorList>
            <person name="Chen T."/>
        </authorList>
    </citation>
    <scope>NUCLEOTIDE SEQUENCE</scope>
    <source>
        <strain evidence="10">Nanhai2018</strain>
        <tissue evidence="10">Muscle</tissue>
    </source>
</reference>
<evidence type="ECO:0000259" key="9">
    <source>
        <dbReference type="Pfam" id="PF03372"/>
    </source>
</evidence>
<dbReference type="EC" id="3.1.11.2" evidence="3"/>
<evidence type="ECO:0000256" key="2">
    <source>
        <dbReference type="ARBA" id="ARBA00007092"/>
    </source>
</evidence>
<evidence type="ECO:0000256" key="7">
    <source>
        <dbReference type="PIRSR" id="PIRSR604808-2"/>
    </source>
</evidence>
<dbReference type="PANTHER" id="PTHR22748">
    <property type="entry name" value="AP ENDONUCLEASE"/>
    <property type="match status" value="1"/>
</dbReference>
<dbReference type="AlphaFoldDB" id="A0A9Q1GY67"/>
<keyword evidence="5" id="KW-0378">Hydrolase</keyword>
<feature type="domain" description="Endonuclease/exonuclease/phosphatase" evidence="9">
    <location>
        <begin position="8"/>
        <end position="144"/>
    </location>
</feature>
<gene>
    <name evidence="10" type="ORF">HOLleu_28350</name>
</gene>
<dbReference type="GO" id="GO:0008311">
    <property type="term" value="F:double-stranded DNA 3'-5' DNA exonuclease activity"/>
    <property type="evidence" value="ECO:0007669"/>
    <property type="project" value="UniProtKB-EC"/>
</dbReference>
<protein>
    <recommendedName>
        <fullName evidence="3">exodeoxyribonuclease III</fullName>
        <ecNumber evidence="3">3.1.11.2</ecNumber>
    </recommendedName>
</protein>
<evidence type="ECO:0000256" key="3">
    <source>
        <dbReference type="ARBA" id="ARBA00012115"/>
    </source>
</evidence>
<feature type="binding site" evidence="7">
    <location>
        <position position="143"/>
    </location>
    <ligand>
        <name>Mg(2+)</name>
        <dbReference type="ChEBI" id="CHEBI:18420"/>
        <label>1</label>
    </ligand>
</feature>
<proteinExistence type="inferred from homology"/>
<dbReference type="Pfam" id="PF03372">
    <property type="entry name" value="Exo_endo_phos"/>
    <property type="match status" value="1"/>
</dbReference>
<organism evidence="10 11">
    <name type="scientific">Holothuria leucospilota</name>
    <name type="common">Black long sea cucumber</name>
    <name type="synonym">Mertensiothuria leucospilota</name>
    <dbReference type="NCBI Taxonomy" id="206669"/>
    <lineage>
        <taxon>Eukaryota</taxon>
        <taxon>Metazoa</taxon>
        <taxon>Echinodermata</taxon>
        <taxon>Eleutherozoa</taxon>
        <taxon>Echinozoa</taxon>
        <taxon>Holothuroidea</taxon>
        <taxon>Aspidochirotacea</taxon>
        <taxon>Aspidochirotida</taxon>
        <taxon>Holothuriidae</taxon>
        <taxon>Holothuria</taxon>
    </lineage>
</organism>
<evidence type="ECO:0000256" key="4">
    <source>
        <dbReference type="ARBA" id="ARBA00022723"/>
    </source>
</evidence>
<keyword evidence="4 7" id="KW-0479">Metal-binding</keyword>
<evidence type="ECO:0000256" key="6">
    <source>
        <dbReference type="ARBA" id="ARBA00022842"/>
    </source>
</evidence>
<dbReference type="GO" id="GO:0046872">
    <property type="term" value="F:metal ion binding"/>
    <property type="evidence" value="ECO:0007669"/>
    <property type="project" value="UniProtKB-KW"/>
</dbReference>
<feature type="binding site" evidence="7">
    <location>
        <position position="10"/>
    </location>
    <ligand>
        <name>Mg(2+)</name>
        <dbReference type="ChEBI" id="CHEBI:18420"/>
        <label>1</label>
    </ligand>
</feature>
<evidence type="ECO:0000256" key="1">
    <source>
        <dbReference type="ARBA" id="ARBA00000493"/>
    </source>
</evidence>
<keyword evidence="7" id="KW-0464">Manganese</keyword>
<dbReference type="EMBL" id="JAIZAY010000014">
    <property type="protein sequence ID" value="KAJ8029052.1"/>
    <property type="molecule type" value="Genomic_DNA"/>
</dbReference>
<name>A0A9Q1GY67_HOLLE</name>
<dbReference type="GO" id="GO:0005634">
    <property type="term" value="C:nucleus"/>
    <property type="evidence" value="ECO:0007669"/>
    <property type="project" value="TreeGrafter"/>
</dbReference>
<dbReference type="GO" id="GO:0003906">
    <property type="term" value="F:DNA-(apurinic or apyrimidinic site) endonuclease activity"/>
    <property type="evidence" value="ECO:0007669"/>
    <property type="project" value="TreeGrafter"/>
</dbReference>
<dbReference type="GO" id="GO:0008081">
    <property type="term" value="F:phosphoric diester hydrolase activity"/>
    <property type="evidence" value="ECO:0007669"/>
    <property type="project" value="TreeGrafter"/>
</dbReference>
<feature type="binding site" evidence="7">
    <location>
        <position position="39"/>
    </location>
    <ligand>
        <name>Mg(2+)</name>
        <dbReference type="ChEBI" id="CHEBI:18420"/>
        <label>1</label>
    </ligand>
</feature>
<dbReference type="PANTHER" id="PTHR22748:SF26">
    <property type="entry name" value="ENDONUCLEASE_EXONUCLEASE_PHOSPHATASE DOMAIN-CONTAINING PROTEIN"/>
    <property type="match status" value="1"/>
</dbReference>
<comment type="caution">
    <text evidence="10">The sequence shown here is derived from an EMBL/GenBank/DDBJ whole genome shotgun (WGS) entry which is preliminary data.</text>
</comment>
<keyword evidence="6 7" id="KW-0460">Magnesium</keyword>
<evidence type="ECO:0000256" key="5">
    <source>
        <dbReference type="ARBA" id="ARBA00022801"/>
    </source>
</evidence>
<feature type="site" description="Transition state stabilizer" evidence="8">
    <location>
        <position position="143"/>
    </location>
</feature>
<evidence type="ECO:0000313" key="10">
    <source>
        <dbReference type="EMBL" id="KAJ8029052.1"/>
    </source>
</evidence>
<evidence type="ECO:0000313" key="11">
    <source>
        <dbReference type="Proteomes" id="UP001152320"/>
    </source>
</evidence>
<dbReference type="InterPro" id="IPR036691">
    <property type="entry name" value="Endo/exonu/phosph_ase_sf"/>
</dbReference>
<accession>A0A9Q1GY67</accession>
<evidence type="ECO:0000256" key="8">
    <source>
        <dbReference type="PIRSR" id="PIRSR604808-3"/>
    </source>
</evidence>